<evidence type="ECO:0000313" key="1">
    <source>
        <dbReference type="EMBL" id="JAH98576.1"/>
    </source>
</evidence>
<reference evidence="1" key="1">
    <citation type="submission" date="2014-11" db="EMBL/GenBank/DDBJ databases">
        <authorList>
            <person name="Amaro Gonzalez C."/>
        </authorList>
    </citation>
    <scope>NUCLEOTIDE SEQUENCE</scope>
</reference>
<sequence length="18" mass="2122">MNSEHTHLEGVFTLEQLH</sequence>
<proteinExistence type="predicted"/>
<dbReference type="AlphaFoldDB" id="A0A0E9X7Y4"/>
<reference evidence="1" key="2">
    <citation type="journal article" date="2015" name="Fish Shellfish Immunol.">
        <title>Early steps in the European eel (Anguilla anguilla)-Vibrio vulnificus interaction in the gills: Role of the RtxA13 toxin.</title>
        <authorList>
            <person name="Callol A."/>
            <person name="Pajuelo D."/>
            <person name="Ebbesson L."/>
            <person name="Teles M."/>
            <person name="MacKenzie S."/>
            <person name="Amaro C."/>
        </authorList>
    </citation>
    <scope>NUCLEOTIDE SEQUENCE</scope>
</reference>
<organism evidence="1">
    <name type="scientific">Anguilla anguilla</name>
    <name type="common">European freshwater eel</name>
    <name type="synonym">Muraena anguilla</name>
    <dbReference type="NCBI Taxonomy" id="7936"/>
    <lineage>
        <taxon>Eukaryota</taxon>
        <taxon>Metazoa</taxon>
        <taxon>Chordata</taxon>
        <taxon>Craniata</taxon>
        <taxon>Vertebrata</taxon>
        <taxon>Euteleostomi</taxon>
        <taxon>Actinopterygii</taxon>
        <taxon>Neopterygii</taxon>
        <taxon>Teleostei</taxon>
        <taxon>Anguilliformes</taxon>
        <taxon>Anguillidae</taxon>
        <taxon>Anguilla</taxon>
    </lineage>
</organism>
<dbReference type="EMBL" id="GBXM01010001">
    <property type="protein sequence ID" value="JAH98576.1"/>
    <property type="molecule type" value="Transcribed_RNA"/>
</dbReference>
<name>A0A0E9X7Y4_ANGAN</name>
<accession>A0A0E9X7Y4</accession>
<protein>
    <submittedName>
        <fullName evidence="1">Uncharacterized protein</fullName>
    </submittedName>
</protein>